<proteinExistence type="predicted"/>
<dbReference type="EMBL" id="LJSK01000154">
    <property type="protein sequence ID" value="KPI86008.1"/>
    <property type="molecule type" value="Genomic_DNA"/>
</dbReference>
<name>A0A0N1PB97_LEPSE</name>
<reference evidence="1 2" key="1">
    <citation type="journal article" date="2015" name="PLoS Pathog.">
        <title>Leptomonas seymouri: Adaptations to the Dixenous Life Cycle Analyzed by Genome Sequencing, Transcriptome Profiling and Co-infection with Leishmania donovani.</title>
        <authorList>
            <person name="Kraeva N."/>
            <person name="Butenko A."/>
            <person name="Hlavacova J."/>
            <person name="Kostygov A."/>
            <person name="Myskova J."/>
            <person name="Grybchuk D."/>
            <person name="Lestinova T."/>
            <person name="Votypka J."/>
            <person name="Volf P."/>
            <person name="Opperdoes F."/>
            <person name="Flegontov P."/>
            <person name="Lukes J."/>
            <person name="Yurchenko V."/>
        </authorList>
    </citation>
    <scope>NUCLEOTIDE SEQUENCE [LARGE SCALE GENOMIC DNA]</scope>
    <source>
        <strain evidence="1 2">ATCC 30220</strain>
    </source>
</reference>
<dbReference type="Proteomes" id="UP000038009">
    <property type="component" value="Unassembled WGS sequence"/>
</dbReference>
<protein>
    <submittedName>
        <fullName evidence="1">None</fullName>
    </submittedName>
</protein>
<evidence type="ECO:0000313" key="2">
    <source>
        <dbReference type="Proteomes" id="UP000038009"/>
    </source>
</evidence>
<dbReference type="AlphaFoldDB" id="A0A0N1PB97"/>
<keyword evidence="2" id="KW-1185">Reference proteome</keyword>
<comment type="caution">
    <text evidence="1">The sequence shown here is derived from an EMBL/GenBank/DDBJ whole genome shotgun (WGS) entry which is preliminary data.</text>
</comment>
<gene>
    <name evidence="1" type="ORF">ABL78_4941</name>
</gene>
<organism evidence="1 2">
    <name type="scientific">Leptomonas seymouri</name>
    <dbReference type="NCBI Taxonomy" id="5684"/>
    <lineage>
        <taxon>Eukaryota</taxon>
        <taxon>Discoba</taxon>
        <taxon>Euglenozoa</taxon>
        <taxon>Kinetoplastea</taxon>
        <taxon>Metakinetoplastina</taxon>
        <taxon>Trypanosomatida</taxon>
        <taxon>Trypanosomatidae</taxon>
        <taxon>Leishmaniinae</taxon>
        <taxon>Leptomonas</taxon>
    </lineage>
</organism>
<accession>A0A0N1PB97</accession>
<evidence type="ECO:0000313" key="1">
    <source>
        <dbReference type="EMBL" id="KPI86008.1"/>
    </source>
</evidence>
<sequence>MASPLLSFFLEDGKSYRLRGGVSVAVLRCVHSLSWKCVEDGREELDSTEIADKVEESKWRSTSQEARVEKQKRKASMACASAWRWNIHALAHSLSTATLCMCNCWSTLHGKVAAVREQVSMHLRL</sequence>
<dbReference type="VEuPathDB" id="TriTrypDB:Lsey_0154_0120"/>